<organism evidence="2 3">
    <name type="scientific">Acinetobacter populi</name>
    <dbReference type="NCBI Taxonomy" id="1582270"/>
    <lineage>
        <taxon>Bacteria</taxon>
        <taxon>Pseudomonadati</taxon>
        <taxon>Pseudomonadota</taxon>
        <taxon>Gammaproteobacteria</taxon>
        <taxon>Moraxellales</taxon>
        <taxon>Moraxellaceae</taxon>
        <taxon>Acinetobacter</taxon>
    </lineage>
</organism>
<dbReference type="Pfam" id="PF01863">
    <property type="entry name" value="YgjP-like"/>
    <property type="match status" value="1"/>
</dbReference>
<dbReference type="AlphaFoldDB" id="A0A1Z9YV70"/>
<dbReference type="EMBL" id="NEXX01000006">
    <property type="protein sequence ID" value="OUY06039.1"/>
    <property type="molecule type" value="Genomic_DNA"/>
</dbReference>
<comment type="caution">
    <text evidence="2">The sequence shown here is derived from an EMBL/GenBank/DDBJ whole genome shotgun (WGS) entry which is preliminary data.</text>
</comment>
<evidence type="ECO:0000259" key="1">
    <source>
        <dbReference type="Pfam" id="PF01863"/>
    </source>
</evidence>
<proteinExistence type="predicted"/>
<dbReference type="Proteomes" id="UP000196536">
    <property type="component" value="Unassembled WGS sequence"/>
</dbReference>
<reference evidence="2 3" key="1">
    <citation type="submission" date="2017-05" db="EMBL/GenBank/DDBJ databases">
        <title>Acinetobacter populi ANC 5415 (= PBJ7), whole genome shotgun sequencing project.</title>
        <authorList>
            <person name="Nemec A."/>
            <person name="Radolfova-Krizova L."/>
        </authorList>
    </citation>
    <scope>NUCLEOTIDE SEQUENCE [LARGE SCALE GENOMIC DNA]</scope>
    <source>
        <strain evidence="2 3">PBJ7</strain>
    </source>
</reference>
<feature type="domain" description="YgjP-like metallopeptidase" evidence="1">
    <location>
        <begin position="19"/>
        <end position="218"/>
    </location>
</feature>
<dbReference type="InterPro" id="IPR002725">
    <property type="entry name" value="YgjP-like_metallopeptidase"/>
</dbReference>
<dbReference type="PANTHER" id="PTHR30399">
    <property type="entry name" value="UNCHARACTERIZED PROTEIN YGJP"/>
    <property type="match status" value="1"/>
</dbReference>
<name>A0A1Z9YV70_9GAMM</name>
<evidence type="ECO:0000313" key="2">
    <source>
        <dbReference type="EMBL" id="OUY06039.1"/>
    </source>
</evidence>
<protein>
    <recommendedName>
        <fullName evidence="1">YgjP-like metallopeptidase domain-containing protein</fullName>
    </recommendedName>
</protein>
<evidence type="ECO:0000313" key="3">
    <source>
        <dbReference type="Proteomes" id="UP000196536"/>
    </source>
</evidence>
<dbReference type="Gene3D" id="3.30.2010.10">
    <property type="entry name" value="Metalloproteases ('zincins'), catalytic domain"/>
    <property type="match status" value="1"/>
</dbReference>
<dbReference type="InterPro" id="IPR053136">
    <property type="entry name" value="UTP_pyrophosphatase-like"/>
</dbReference>
<dbReference type="PANTHER" id="PTHR30399:SF1">
    <property type="entry name" value="UTP PYROPHOSPHATASE"/>
    <property type="match status" value="1"/>
</dbReference>
<gene>
    <name evidence="2" type="ORF">CAP51_15140</name>
</gene>
<dbReference type="OrthoDB" id="9811177at2"/>
<keyword evidence="3" id="KW-1185">Reference proteome</keyword>
<dbReference type="CDD" id="cd07344">
    <property type="entry name" value="M48_yhfN_like"/>
    <property type="match status" value="1"/>
</dbReference>
<dbReference type="RefSeq" id="WP_087621591.1">
    <property type="nucleotide sequence ID" value="NZ_NEXX01000006.1"/>
</dbReference>
<accession>A0A1Z9YV70</accession>
<sequence length="229" mass="26533">MIIDADLPEIAVVKHARAKRLKLAVSPKGIRLTIPPLTTQRQIHFFVAQSKDWLKQTWAKYQLQAVSAQSIALPDQIRLCYLDQVIDVSYQPISKAYQYQAKSQQLIVNEACAEQALTQFIIRQAKQILTSQLLNYAEQHRLTVNKVRIARPTTRWGSCSHDQCIMLHAGLLLMSKQDADYVLLHELAHTRHMHHQAVFWTFLEQLYPNAKVAQKRVKTFRLPAWWQSK</sequence>